<dbReference type="GO" id="GO:0005737">
    <property type="term" value="C:cytoplasm"/>
    <property type="evidence" value="ECO:0007669"/>
    <property type="project" value="TreeGrafter"/>
</dbReference>
<keyword evidence="1" id="KW-0694">RNA-binding</keyword>
<dbReference type="Pfam" id="PF16366">
    <property type="entry name" value="CEBP_ZZ"/>
    <property type="match status" value="1"/>
</dbReference>
<comment type="caution">
    <text evidence="3">The sequence shown here is derived from an EMBL/GenBank/DDBJ whole genome shotgun (WGS) entry which is preliminary data.</text>
</comment>
<dbReference type="InterPro" id="IPR032296">
    <property type="entry name" value="CEBP_ZZ"/>
</dbReference>
<organism evidence="3 4">
    <name type="scientific">Protopolystoma xenopodis</name>
    <dbReference type="NCBI Taxonomy" id="117903"/>
    <lineage>
        <taxon>Eukaryota</taxon>
        <taxon>Metazoa</taxon>
        <taxon>Spiralia</taxon>
        <taxon>Lophotrochozoa</taxon>
        <taxon>Platyhelminthes</taxon>
        <taxon>Monogenea</taxon>
        <taxon>Polyopisthocotylea</taxon>
        <taxon>Polystomatidea</taxon>
        <taxon>Polystomatidae</taxon>
        <taxon>Protopolystoma</taxon>
    </lineage>
</organism>
<evidence type="ECO:0000313" key="3">
    <source>
        <dbReference type="EMBL" id="VEL11485.1"/>
    </source>
</evidence>
<dbReference type="EMBL" id="CAAALY010011932">
    <property type="protein sequence ID" value="VEL11485.1"/>
    <property type="molecule type" value="Genomic_DNA"/>
</dbReference>
<dbReference type="GO" id="GO:0003730">
    <property type="term" value="F:mRNA 3'-UTR binding"/>
    <property type="evidence" value="ECO:0007669"/>
    <property type="project" value="InterPro"/>
</dbReference>
<protein>
    <recommendedName>
        <fullName evidence="2">Cytoplasmic polyadenylation element-binding protein ZZ domain-containing protein</fullName>
    </recommendedName>
</protein>
<dbReference type="SUPFAM" id="SSF54928">
    <property type="entry name" value="RNA-binding domain, RBD"/>
    <property type="match status" value="1"/>
</dbReference>
<dbReference type="InterPro" id="IPR035979">
    <property type="entry name" value="RBD_domain_sf"/>
</dbReference>
<gene>
    <name evidence="3" type="ORF">PXEA_LOCUS4925</name>
</gene>
<feature type="domain" description="Cytoplasmic polyadenylation element-binding protein ZZ" evidence="2">
    <location>
        <begin position="84"/>
        <end position="142"/>
    </location>
</feature>
<evidence type="ECO:0000259" key="2">
    <source>
        <dbReference type="Pfam" id="PF16366"/>
    </source>
</evidence>
<dbReference type="GO" id="GO:0045202">
    <property type="term" value="C:synapse"/>
    <property type="evidence" value="ECO:0007669"/>
    <property type="project" value="TreeGrafter"/>
</dbReference>
<dbReference type="GO" id="GO:0043022">
    <property type="term" value="F:ribosome binding"/>
    <property type="evidence" value="ECO:0007669"/>
    <property type="project" value="TreeGrafter"/>
</dbReference>
<dbReference type="PANTHER" id="PTHR12566">
    <property type="entry name" value="CYTOPLASMIC POLYADENYLATION ELEMENT BINDING PROTEIN CPEB"/>
    <property type="match status" value="1"/>
</dbReference>
<evidence type="ECO:0000256" key="1">
    <source>
        <dbReference type="ARBA" id="ARBA00022884"/>
    </source>
</evidence>
<accession>A0A3S4ZTB1</accession>
<dbReference type="Gene3D" id="3.30.70.330">
    <property type="match status" value="1"/>
</dbReference>
<dbReference type="InterPro" id="IPR038446">
    <property type="entry name" value="CEBP_ZZ_sf"/>
</dbReference>
<dbReference type="GO" id="GO:0008135">
    <property type="term" value="F:translation factor activity, RNA binding"/>
    <property type="evidence" value="ECO:0007669"/>
    <property type="project" value="TreeGrafter"/>
</dbReference>
<dbReference type="PANTHER" id="PTHR12566:SF9">
    <property type="entry name" value="CYTOPLASMIC POLYADENYLATION ELEMENT-BINDING PROTEIN 1"/>
    <property type="match status" value="1"/>
</dbReference>
<dbReference type="InterPro" id="IPR034819">
    <property type="entry name" value="CPEB"/>
</dbReference>
<dbReference type="GO" id="GO:0000900">
    <property type="term" value="F:mRNA regulatory element binding translation repressor activity"/>
    <property type="evidence" value="ECO:0007669"/>
    <property type="project" value="TreeGrafter"/>
</dbReference>
<dbReference type="Proteomes" id="UP000784294">
    <property type="component" value="Unassembled WGS sequence"/>
</dbReference>
<dbReference type="InterPro" id="IPR012677">
    <property type="entry name" value="Nucleotide-bd_a/b_plait_sf"/>
</dbReference>
<dbReference type="GO" id="GO:0005634">
    <property type="term" value="C:nucleus"/>
    <property type="evidence" value="ECO:0007669"/>
    <property type="project" value="TreeGrafter"/>
</dbReference>
<dbReference type="FunFam" id="3.30.70.330:FF:000054">
    <property type="entry name" value="Cytoplasmic polyadenylation element-binding protein 1"/>
    <property type="match status" value="1"/>
</dbReference>
<name>A0A3S4ZTB1_9PLAT</name>
<dbReference type="GO" id="GO:0043005">
    <property type="term" value="C:neuron projection"/>
    <property type="evidence" value="ECO:0007669"/>
    <property type="project" value="TreeGrafter"/>
</dbReference>
<reference evidence="3" key="1">
    <citation type="submission" date="2018-11" db="EMBL/GenBank/DDBJ databases">
        <authorList>
            <consortium name="Pathogen Informatics"/>
        </authorList>
    </citation>
    <scope>NUCLEOTIDE SEQUENCE</scope>
</reference>
<dbReference type="OrthoDB" id="10033548at2759"/>
<dbReference type="AlphaFoldDB" id="A0A3S4ZTB1"/>
<dbReference type="GO" id="GO:2000766">
    <property type="term" value="P:negative regulation of cytoplasmic translation"/>
    <property type="evidence" value="ECO:0007669"/>
    <property type="project" value="TreeGrafter"/>
</dbReference>
<evidence type="ECO:0000313" key="4">
    <source>
        <dbReference type="Proteomes" id="UP000784294"/>
    </source>
</evidence>
<dbReference type="CDD" id="cd12725">
    <property type="entry name" value="RRM2_CPEB1"/>
    <property type="match status" value="1"/>
</dbReference>
<dbReference type="Gene3D" id="4.10.640.40">
    <property type="entry name" value="Cytoplasmic polyadenylation element-binding protein, ZZ domain"/>
    <property type="match status" value="1"/>
</dbReference>
<keyword evidence="4" id="KW-1185">Reference proteome</keyword>
<dbReference type="CDD" id="cd19757">
    <property type="entry name" value="Bbox1"/>
    <property type="match status" value="1"/>
</dbReference>
<proteinExistence type="predicted"/>
<sequence length="150" mass="17183">MRPGAQRPDAKWTVFIGALHGMITAEALCAIMNDLFGNVVFSALDTDKYKYPIGSGRVSFSSHKSYMRAVTANFVDVRTPKFSKTIQIDPYLEDSVCNHCNVYPGLYFCRALDCFQYFCPSCWQLWHNSAELLYNHKPLRRTIKPITERS</sequence>